<keyword evidence="2" id="KW-0677">Repeat</keyword>
<dbReference type="STRING" id="65357.A0A024G363"/>
<dbReference type="PROSITE" id="PS50082">
    <property type="entry name" value="WD_REPEATS_2"/>
    <property type="match status" value="2"/>
</dbReference>
<dbReference type="PANTHER" id="PTHR22838">
    <property type="entry name" value="WD REPEAT PROTEIN 26-RELATED"/>
    <property type="match status" value="1"/>
</dbReference>
<feature type="repeat" description="WD" evidence="3">
    <location>
        <begin position="521"/>
        <end position="558"/>
    </location>
</feature>
<protein>
    <recommendedName>
        <fullName evidence="6">CTLH domain-containing protein</fullName>
    </recommendedName>
</protein>
<evidence type="ECO:0008006" key="6">
    <source>
        <dbReference type="Google" id="ProtNLM"/>
    </source>
</evidence>
<dbReference type="SUPFAM" id="SSF50978">
    <property type="entry name" value="WD40 repeat-like"/>
    <property type="match status" value="1"/>
</dbReference>
<feature type="repeat" description="WD" evidence="3">
    <location>
        <begin position="223"/>
        <end position="264"/>
    </location>
</feature>
<keyword evidence="1 3" id="KW-0853">WD repeat</keyword>
<evidence type="ECO:0000256" key="3">
    <source>
        <dbReference type="PROSITE-ProRule" id="PRU00221"/>
    </source>
</evidence>
<dbReference type="PANTHER" id="PTHR22838:SF0">
    <property type="entry name" value="WD REPEAT-CONTAINING PROTEIN 26"/>
    <property type="match status" value="1"/>
</dbReference>
<dbReference type="OrthoDB" id="972532at2759"/>
<dbReference type="InterPro" id="IPR036322">
    <property type="entry name" value="WD40_repeat_dom_sf"/>
</dbReference>
<reference evidence="4 5" key="1">
    <citation type="submission" date="2012-05" db="EMBL/GenBank/DDBJ databases">
        <title>Recombination and specialization in a pathogen metapopulation.</title>
        <authorList>
            <person name="Gardiner A."/>
            <person name="Kemen E."/>
            <person name="Schultz-Larsen T."/>
            <person name="MacLean D."/>
            <person name="Van Oosterhout C."/>
            <person name="Jones J.D.G."/>
        </authorList>
    </citation>
    <scope>NUCLEOTIDE SEQUENCE [LARGE SCALE GENOMIC DNA]</scope>
    <source>
        <strain evidence="4 5">Ac Nc2</strain>
    </source>
</reference>
<dbReference type="Proteomes" id="UP000053237">
    <property type="component" value="Unassembled WGS sequence"/>
</dbReference>
<proteinExistence type="predicted"/>
<dbReference type="InterPro" id="IPR015943">
    <property type="entry name" value="WD40/YVTN_repeat-like_dom_sf"/>
</dbReference>
<dbReference type="EMBL" id="CAIX01000013">
    <property type="protein sequence ID" value="CCI40977.1"/>
    <property type="molecule type" value="Genomic_DNA"/>
</dbReference>
<comment type="caution">
    <text evidence="4">The sequence shown here is derived from an EMBL/GenBank/DDBJ whole genome shotgun (WGS) entry which is preliminary data.</text>
</comment>
<dbReference type="InterPro" id="IPR020472">
    <property type="entry name" value="WD40_PAC1"/>
</dbReference>
<dbReference type="InterPro" id="IPR051350">
    <property type="entry name" value="WD_repeat-ST_regulator"/>
</dbReference>
<dbReference type="Gene3D" id="2.130.10.10">
    <property type="entry name" value="YVTN repeat-like/Quinoprotein amine dehydrogenase"/>
    <property type="match status" value="2"/>
</dbReference>
<evidence type="ECO:0000313" key="5">
    <source>
        <dbReference type="Proteomes" id="UP000053237"/>
    </source>
</evidence>
<accession>A0A024G363</accession>
<dbReference type="Pfam" id="PF00400">
    <property type="entry name" value="WD40"/>
    <property type="match status" value="4"/>
</dbReference>
<dbReference type="InParanoid" id="A0A024G363"/>
<dbReference type="AlphaFoldDB" id="A0A024G363"/>
<gene>
    <name evidence="4" type="ORF">BN9_017610</name>
</gene>
<name>A0A024G363_9STRA</name>
<evidence type="ECO:0000256" key="1">
    <source>
        <dbReference type="ARBA" id="ARBA00022574"/>
    </source>
</evidence>
<keyword evidence="5" id="KW-1185">Reference proteome</keyword>
<organism evidence="4 5">
    <name type="scientific">Albugo candida</name>
    <dbReference type="NCBI Taxonomy" id="65357"/>
    <lineage>
        <taxon>Eukaryota</taxon>
        <taxon>Sar</taxon>
        <taxon>Stramenopiles</taxon>
        <taxon>Oomycota</taxon>
        <taxon>Peronosporomycetes</taxon>
        <taxon>Albuginales</taxon>
        <taxon>Albuginaceae</taxon>
        <taxon>Albugo</taxon>
    </lineage>
</organism>
<dbReference type="InterPro" id="IPR019775">
    <property type="entry name" value="WD40_repeat_CS"/>
</dbReference>
<evidence type="ECO:0000313" key="4">
    <source>
        <dbReference type="EMBL" id="CCI40977.1"/>
    </source>
</evidence>
<dbReference type="InterPro" id="IPR001680">
    <property type="entry name" value="WD40_rpt"/>
</dbReference>
<dbReference type="PRINTS" id="PR00320">
    <property type="entry name" value="GPROTEINBRPT"/>
</dbReference>
<dbReference type="SMART" id="SM00320">
    <property type="entry name" value="WD40"/>
    <property type="match status" value="5"/>
</dbReference>
<dbReference type="PROSITE" id="PS00678">
    <property type="entry name" value="WD_REPEATS_1"/>
    <property type="match status" value="1"/>
</dbReference>
<dbReference type="PROSITE" id="PS50294">
    <property type="entry name" value="WD_REPEATS_REGION"/>
    <property type="match status" value="2"/>
</dbReference>
<sequence length="558" mass="63780">MGTVTLYKEMQDSNPKESESLVASFDPDTWARYLLRELYDLGYNIAAKALEKEACVSVDSEAMQQTRSYLQNFEWDQALRSLDNLKMRDLTALQEAKRAVAIGKYFFFLFSRKSLEEAIFALHNDLVPLYQTSSDRDKFQNLAMLLLCTDYEQAAKMNWLDHTEFEKLGKNQLHQILRKLEKLVESRETIAQGSLRKCAIQTVKRVDVPAKRNCLQYECVQVIMEHIDEVWNIVFSNTAQFLATSSKDGTIVVWDMTSLENEAYRTDGLKVIQRMRDSSGATEHLAWSPHDTFLVSCGSSNSAIYVWNVKTGIADYIFKHPKMSASSAVWLSDEEAFLTGSAEKSLVLWKLSEGDFRRWSEHVILDMQVHRAEEGFRLYTLTGNTACSKDSEDPSIAHQYRIQSYDHAFFLNASSKNYTSDEMVEAIILESKEPIASFNLSTDGQYLLVNYIMRQTLEVIRIKDRMHLGPGFDGFKESRYVLLSCFASIEGEEFDSLVVSGSEDGSILCWDRASAELLCTLKGHTQTVNKVVSHPRWKNILASASDDETVRLWRLHNK</sequence>
<evidence type="ECO:0000256" key="2">
    <source>
        <dbReference type="ARBA" id="ARBA00022737"/>
    </source>
</evidence>